<comment type="caution">
    <text evidence="8">The sequence shown here is derived from an EMBL/GenBank/DDBJ whole genome shotgun (WGS) entry which is preliminary data.</text>
</comment>
<feature type="domain" description="Tyr recombinase" evidence="6">
    <location>
        <begin position="233"/>
        <end position="440"/>
    </location>
</feature>
<keyword evidence="3 5" id="KW-0238">DNA-binding</keyword>
<dbReference type="Pfam" id="PF13102">
    <property type="entry name" value="Phage_int_SAM_5"/>
    <property type="match status" value="1"/>
</dbReference>
<dbReference type="InterPro" id="IPR010998">
    <property type="entry name" value="Integrase_recombinase_N"/>
</dbReference>
<protein>
    <submittedName>
        <fullName evidence="8">Site-specific integrase</fullName>
    </submittedName>
</protein>
<dbReference type="InterPro" id="IPR050090">
    <property type="entry name" value="Tyrosine_recombinase_XerCD"/>
</dbReference>
<dbReference type="Gene3D" id="1.10.443.10">
    <property type="entry name" value="Intergrase catalytic core"/>
    <property type="match status" value="1"/>
</dbReference>
<evidence type="ECO:0000256" key="2">
    <source>
        <dbReference type="ARBA" id="ARBA00022908"/>
    </source>
</evidence>
<evidence type="ECO:0000259" key="7">
    <source>
        <dbReference type="PROSITE" id="PS51900"/>
    </source>
</evidence>
<evidence type="ECO:0000256" key="5">
    <source>
        <dbReference type="PROSITE-ProRule" id="PRU01248"/>
    </source>
</evidence>
<comment type="similarity">
    <text evidence="1">Belongs to the 'phage' integrase family.</text>
</comment>
<dbReference type="PROSITE" id="PS51898">
    <property type="entry name" value="TYR_RECOMBINASE"/>
    <property type="match status" value="1"/>
</dbReference>
<proteinExistence type="inferred from homology"/>
<feature type="domain" description="Core-binding (CB)" evidence="7">
    <location>
        <begin position="111"/>
        <end position="211"/>
    </location>
</feature>
<dbReference type="InterPro" id="IPR002104">
    <property type="entry name" value="Integrase_catalytic"/>
</dbReference>
<dbReference type="InterPro" id="IPR044068">
    <property type="entry name" value="CB"/>
</dbReference>
<dbReference type="CDD" id="cd01185">
    <property type="entry name" value="INTN1_C_like"/>
    <property type="match status" value="1"/>
</dbReference>
<dbReference type="Gene3D" id="1.10.150.130">
    <property type="match status" value="1"/>
</dbReference>
<dbReference type="InterPro" id="IPR011010">
    <property type="entry name" value="DNA_brk_join_enz"/>
</dbReference>
<dbReference type="InterPro" id="IPR025269">
    <property type="entry name" value="SAM-like_dom"/>
</dbReference>
<accession>A0ABU3BU27</accession>
<dbReference type="PANTHER" id="PTHR30349:SF64">
    <property type="entry name" value="PROPHAGE INTEGRASE INTD-RELATED"/>
    <property type="match status" value="1"/>
</dbReference>
<name>A0ABU3BU27_9BACT</name>
<dbReference type="PROSITE" id="PS51900">
    <property type="entry name" value="CB"/>
    <property type="match status" value="1"/>
</dbReference>
<dbReference type="Pfam" id="PF17293">
    <property type="entry name" value="Arm-DNA-bind_5"/>
    <property type="match status" value="1"/>
</dbReference>
<dbReference type="InterPro" id="IPR035386">
    <property type="entry name" value="Arm-DNA-bind_5"/>
</dbReference>
<evidence type="ECO:0000256" key="4">
    <source>
        <dbReference type="ARBA" id="ARBA00023172"/>
    </source>
</evidence>
<sequence>MVSVKITLRASEQRADGTAPLYLTCRHDDARAVLSLGLSVRPKHWNDRTSAVRKTHPEADRLNEHLQHCLAKAQAEVTTLALGSERVTAARLRDRVRAVVRPDTLQPAPEAPGTGLDADFLAYARDVLQGYRTRGQINTFQAYRSGLRKLAAWHRRETGRDALAFRDVTPRLVRRFHAHLAAPKDDGGCGNRPNTVHKAVTSVAKLYRQAVEEGAVPYGPDPFKAVKLKKERAQKRKLSLDEVRALAHADIPAGLTRDVRDWWLFAFYAGGMRFSDVALLRCEHLRISETPEGQEVRVFYRMGKTKELHGVLLVPEAVALLDARGWRDKAPGDRVFSILDGYDLSTAEARHRAIAARNALADKYLLKVAKHAGLVDASGKPRKVGFHLSRHSIAGYLLEQGTDVHTIQRILGHSSVRVTEQYLRGFERSTADDAMRSVRL</sequence>
<keyword evidence="2" id="KW-0229">DNA integration</keyword>
<dbReference type="InterPro" id="IPR013762">
    <property type="entry name" value="Integrase-like_cat_sf"/>
</dbReference>
<keyword evidence="9" id="KW-1185">Reference proteome</keyword>
<evidence type="ECO:0000313" key="8">
    <source>
        <dbReference type="EMBL" id="MDT0632785.1"/>
    </source>
</evidence>
<keyword evidence="4" id="KW-0233">DNA recombination</keyword>
<dbReference type="Proteomes" id="UP001267426">
    <property type="component" value="Unassembled WGS sequence"/>
</dbReference>
<dbReference type="SUPFAM" id="SSF56349">
    <property type="entry name" value="DNA breaking-rejoining enzymes"/>
    <property type="match status" value="1"/>
</dbReference>
<organism evidence="8 9">
    <name type="scientific">Rubrivirga litoralis</name>
    <dbReference type="NCBI Taxonomy" id="3075598"/>
    <lineage>
        <taxon>Bacteria</taxon>
        <taxon>Pseudomonadati</taxon>
        <taxon>Rhodothermota</taxon>
        <taxon>Rhodothermia</taxon>
        <taxon>Rhodothermales</taxon>
        <taxon>Rubricoccaceae</taxon>
        <taxon>Rubrivirga</taxon>
    </lineage>
</organism>
<evidence type="ECO:0000259" key="6">
    <source>
        <dbReference type="PROSITE" id="PS51898"/>
    </source>
</evidence>
<dbReference type="EMBL" id="JAVRHT010000037">
    <property type="protein sequence ID" value="MDT0632785.1"/>
    <property type="molecule type" value="Genomic_DNA"/>
</dbReference>
<evidence type="ECO:0000256" key="3">
    <source>
        <dbReference type="ARBA" id="ARBA00023125"/>
    </source>
</evidence>
<evidence type="ECO:0000256" key="1">
    <source>
        <dbReference type="ARBA" id="ARBA00008857"/>
    </source>
</evidence>
<evidence type="ECO:0000313" key="9">
    <source>
        <dbReference type="Proteomes" id="UP001267426"/>
    </source>
</evidence>
<dbReference type="Pfam" id="PF00589">
    <property type="entry name" value="Phage_integrase"/>
    <property type="match status" value="1"/>
</dbReference>
<dbReference type="RefSeq" id="WP_311665016.1">
    <property type="nucleotide sequence ID" value="NZ_JAVRHT010000037.1"/>
</dbReference>
<gene>
    <name evidence="8" type="ORF">RM540_13575</name>
</gene>
<dbReference type="PANTHER" id="PTHR30349">
    <property type="entry name" value="PHAGE INTEGRASE-RELATED"/>
    <property type="match status" value="1"/>
</dbReference>
<reference evidence="8 9" key="1">
    <citation type="submission" date="2023-09" db="EMBL/GenBank/DDBJ databases">
        <authorList>
            <person name="Rey-Velasco X."/>
        </authorList>
    </citation>
    <scope>NUCLEOTIDE SEQUENCE [LARGE SCALE GENOMIC DNA]</scope>
    <source>
        <strain evidence="8 9">F394</strain>
    </source>
</reference>